<evidence type="ECO:0000259" key="5">
    <source>
        <dbReference type="Pfam" id="PF24798"/>
    </source>
</evidence>
<evidence type="ECO:0000313" key="7">
    <source>
        <dbReference type="Proteomes" id="UP000008143"/>
    </source>
</evidence>
<feature type="compositionally biased region" description="Basic and acidic residues" evidence="2">
    <location>
        <begin position="1190"/>
        <end position="1204"/>
    </location>
</feature>
<evidence type="ECO:0000313" key="9">
    <source>
        <dbReference type="Xenbase" id="XB-GENE-5889699"/>
    </source>
</evidence>
<proteinExistence type="predicted"/>
<evidence type="ECO:0000259" key="4">
    <source>
        <dbReference type="Pfam" id="PF24778"/>
    </source>
</evidence>
<feature type="domain" description="CFAP74 fourth Ig-like" evidence="5">
    <location>
        <begin position="969"/>
        <end position="1063"/>
    </location>
</feature>
<dbReference type="GeneID" id="100158555"/>
<dbReference type="InterPro" id="IPR013783">
    <property type="entry name" value="Ig-like_fold"/>
</dbReference>
<feature type="region of interest" description="Disordered" evidence="2">
    <location>
        <begin position="426"/>
        <end position="476"/>
    </location>
</feature>
<feature type="coiled-coil region" evidence="1">
    <location>
        <begin position="320"/>
        <end position="380"/>
    </location>
</feature>
<dbReference type="OrthoDB" id="545169at2759"/>
<reference evidence="8" key="3">
    <citation type="submission" date="2025-04" db="UniProtKB">
        <authorList>
            <consortium name="RefSeq"/>
        </authorList>
    </citation>
    <scope>IDENTIFICATION</scope>
    <source>
        <strain evidence="8">Nigerian</strain>
        <tissue evidence="8">Liver and blood</tissue>
    </source>
</reference>
<evidence type="ECO:0000259" key="3">
    <source>
        <dbReference type="Pfam" id="PF24770"/>
    </source>
</evidence>
<dbReference type="RefSeq" id="XP_031760725.1">
    <property type="nucleotide sequence ID" value="XM_031904865.1"/>
</dbReference>
<organism evidence="6">
    <name type="scientific">Xenopus tropicalis</name>
    <name type="common">Western clawed frog</name>
    <name type="synonym">Silurana tropicalis</name>
    <dbReference type="NCBI Taxonomy" id="8364"/>
    <lineage>
        <taxon>Eukaryota</taxon>
        <taxon>Metazoa</taxon>
        <taxon>Chordata</taxon>
        <taxon>Craniata</taxon>
        <taxon>Vertebrata</taxon>
        <taxon>Euteleostomi</taxon>
        <taxon>Amphibia</taxon>
        <taxon>Batrachia</taxon>
        <taxon>Anura</taxon>
        <taxon>Pipoidea</taxon>
        <taxon>Pipidae</taxon>
        <taxon>Xenopodinae</taxon>
        <taxon>Xenopus</taxon>
        <taxon>Silurana</taxon>
    </lineage>
</organism>
<evidence type="ECO:0000313" key="6">
    <source>
        <dbReference type="Ensembl" id="ENSXETP00000062671"/>
    </source>
</evidence>
<evidence type="ECO:0000256" key="1">
    <source>
        <dbReference type="SAM" id="Coils"/>
    </source>
</evidence>
<dbReference type="CTD" id="85452"/>
<dbReference type="AGR" id="Xenbase:XB-GENE-5889699"/>
<dbReference type="InterPro" id="IPR056307">
    <property type="entry name" value="Ig-CFAP74_3rd"/>
</dbReference>
<name>A0A6I8Q0V9_XENTR</name>
<dbReference type="PANTHER" id="PTHR22538:SF0">
    <property type="entry name" value="CILIA- AND FLAGELLA-ASSOCIATED PROTEIN 74"/>
    <property type="match status" value="1"/>
</dbReference>
<feature type="domain" description="CFAP74 second Ig-like" evidence="3">
    <location>
        <begin position="648"/>
        <end position="849"/>
    </location>
</feature>
<gene>
    <name evidence="6 8 9" type="primary">cfap74</name>
    <name evidence="8" type="synonym">c1orf222</name>
</gene>
<dbReference type="InterPro" id="IPR056306">
    <property type="entry name" value="Ig-CFAP74_2nd"/>
</dbReference>
<accession>A0A6I8Q0V9</accession>
<protein>
    <submittedName>
        <fullName evidence="6">Cilia and flagella associated protein 74</fullName>
    </submittedName>
    <submittedName>
        <fullName evidence="8">Cilia- and flagella-associated protein 74 isoform X1</fullName>
    </submittedName>
</protein>
<feature type="coiled-coil region" evidence="1">
    <location>
        <begin position="96"/>
        <end position="148"/>
    </location>
</feature>
<feature type="region of interest" description="Disordered" evidence="2">
    <location>
        <begin position="389"/>
        <end position="413"/>
    </location>
</feature>
<dbReference type="Pfam" id="PF24771">
    <property type="entry name" value="Ig_CFAP74_1st"/>
    <property type="match status" value="1"/>
</dbReference>
<feature type="compositionally biased region" description="Basic and acidic residues" evidence="2">
    <location>
        <begin position="739"/>
        <end position="753"/>
    </location>
</feature>
<dbReference type="InterPro" id="IPR056310">
    <property type="entry name" value="Ig-CFAP74_4th"/>
</dbReference>
<feature type="coiled-coil region" evidence="1">
    <location>
        <begin position="199"/>
        <end position="267"/>
    </location>
</feature>
<feature type="region of interest" description="Disordered" evidence="2">
    <location>
        <begin position="715"/>
        <end position="753"/>
    </location>
</feature>
<dbReference type="Ensembl" id="ENSXETT00000065098">
    <property type="protein sequence ID" value="ENSXETP00000062671"/>
    <property type="gene ID" value="ENSXETG00000031747"/>
</dbReference>
<dbReference type="Gene3D" id="2.60.40.10">
    <property type="entry name" value="Immunoglobulins"/>
    <property type="match status" value="5"/>
</dbReference>
<dbReference type="Proteomes" id="UP000008143">
    <property type="component" value="Chromosome 7"/>
</dbReference>
<keyword evidence="8" id="KW-0969">Cilium</keyword>
<sequence length="1687" mass="190767">MEEFTVSDNLLEQTDMLLTQKDEDLDDYFLDGNEQMMENEHNAEYTIARSESEELFHEISDSYESESSCENEVYPTDEERFLKKTGYIDKVQTFRLRNRLNQLDNLYREKESMIQKIREELTACRERIQTLKQEKNNAERETVVEQETNNIAAVSRLQAVHKRLCTELDNEEAVASTLATMLKENEFDLWQIEVEHGKFDSLRERLVKDEEQLERQEKERASQRAQDEKTLLTLAERKKQKEQLRETKRLKEQEVQYRKVMEDAQKNHVTAVQFLKETMTRIRERENKKEMKSREEMERRMQSVLSLKNSISTNRENLRVIEARTKAEAMKAKKQEILENESVLARGEDVTKFIIHQKRLKEFEKRKQEFEEQQRIQKQEIISRLLKEESMQEKQRKQVSSLDLSKGRKSSKLRAKTMQYIKSVVYPEPEEKKDPQGNWRSPSPLSFSSDEETSSSVEEKSPDVPPRFTYSSEEEEAESLAQPEFVGLWSQNYKPHKVPKEETDMNLQRGSKMEMEIMAERLQKLRSGIVEKQVVSGHEFKGCPFHSKPNLVHFKNLDVGKIYKKRITLTNASYTINFCKLVGVSEHLKDFITIQFDPPGAMSAGMSCEMVVIFKPMINEDLEGEVKLLAQTGPFCIPVKCMTKKCELALEKEHIDFGTHVVGETVIQTITLINHGALGTKFSIHTLTHDSGTCEAETAHVASMKKIASPNLHKETETSLVSPVQDHSDQHMSQQTETQSREELSESPQPKEERILTITNEATEEHIKEPGAAPVSEDNVLEVYSEEGVLEIKLGEITEGEIGPLGTVKIPVIFTPMVPGKSFAQFEITFDNSSCKTIPVLVTGDAIDVPVYLPNSNIDLKICTYDRLYQDSIMVHNRARTALRLKFEVCKELKNHMELLPKTGFIQAQSSFSVQLKFLPRHSLPEDAGTCFDKDTGVLEAPMTITVADQTRPVPFTVHAIVTSSDLEISPTEVDFGYCTIVEAVQASLQLTNKSILPQDFGFVGIPEYVEIQPNDGFGTLLPLETVKLDVIFRAEKAKEYKFELTCKSAINRQFKVSCKAIGVHPPLALSHSLIQFPATALNDASIATLHVINSHTSRNEFTHPVPRIGKGDIAPIGPTSFEFHVPEDYPITISPAVGTVLPGQRCKIQVSFQPLLSQKEIREEAIHIVRRATEAQATMETEATQMLEKEMQGRKEKKVMSGKKEKKPLPSPKQHPKEKGPQLMHSVPTELPKPEDIKVNSDEYAAAQESIYRRFMGKFERYVIPCFIAIGDTSKSKDENFKFSHYNTLYLELHCPAIAPPLIITSENGRHLIDFGEIAIGQRVVKRVALQNISLEPVELSVSILNPCGPFMLLNPLSVVEPGANCFLLIAFLPDENKVFFENMKVSCRHATLTLSIKGRALTPSVSCSLEGRILDMGYVLANDSSSTTFKLQNTSTVPVTYSVKLGSLSVSRYSELQKLPPFITSLKRPSALVGTQNFNGLSVFSVHPVEGTILPGKTQDLTVNFSPDHESFHYSDVLTVELFGKLSAHTIQMMGACRNHIMYVEGGDPLDVAVESLSVIPMEEEDSSDLVNSLLLTLHCIQTETALKPGVRELHVGCIRTSLLPTKKSVEFFWENMQVLQQKGFTIEPAKAAVEPGQRKSISIQWTPPAGYDPMNPARTTAKLTLKGDITEQYQVILATQVVSA</sequence>
<dbReference type="Pfam" id="PF24798">
    <property type="entry name" value="Ig-CFAP74_4th"/>
    <property type="match status" value="1"/>
</dbReference>
<reference evidence="6" key="2">
    <citation type="submission" date="2020-05" db="UniProtKB">
        <authorList>
            <consortium name="Ensembl"/>
        </authorList>
    </citation>
    <scope>IDENTIFICATION</scope>
</reference>
<evidence type="ECO:0000256" key="2">
    <source>
        <dbReference type="SAM" id="MobiDB-lite"/>
    </source>
</evidence>
<keyword evidence="8" id="KW-0282">Flagellum</keyword>
<dbReference type="GeneTree" id="ENSGT00900000141054"/>
<dbReference type="OMA" id="ENTMWHI"/>
<feature type="domain" description="CFAP74 third Ig-like" evidence="4">
    <location>
        <begin position="851"/>
        <end position="963"/>
    </location>
</feature>
<dbReference type="PANTHER" id="PTHR22538">
    <property type="entry name" value="CILIA- AND FLAGELLA-ASSOCIATED PROTEIN 74"/>
    <property type="match status" value="1"/>
</dbReference>
<dbReference type="Xenbase" id="XB-GENE-5889699">
    <property type="gene designation" value="cfap74"/>
</dbReference>
<reference evidence="6" key="1">
    <citation type="journal article" date="2010" name="Science">
        <title>The genome of the Western clawed frog Xenopus tropicalis.</title>
        <authorList>
            <person name="Hellsten U."/>
            <person name="Harland R.M."/>
            <person name="Gilchrist M.J."/>
            <person name="Hendrix D."/>
            <person name="Jurka J."/>
            <person name="Kapitonov V."/>
            <person name="Ovcharenko I."/>
            <person name="Putnam N.H."/>
            <person name="Shu S."/>
            <person name="Taher L."/>
            <person name="Blitz I.L."/>
            <person name="Blumberg B."/>
            <person name="Dichmann D.S."/>
            <person name="Dubchak I."/>
            <person name="Amaya E."/>
            <person name="Detter J.C."/>
            <person name="Fletcher R."/>
            <person name="Gerhard D.S."/>
            <person name="Goodstein D."/>
            <person name="Graves T."/>
            <person name="Grigoriev I.V."/>
            <person name="Grimwood J."/>
            <person name="Kawashima T."/>
            <person name="Lindquist E."/>
            <person name="Lucas S.M."/>
            <person name="Mead P.E."/>
            <person name="Mitros T."/>
            <person name="Ogino H."/>
            <person name="Ohta Y."/>
            <person name="Poliakov A.V."/>
            <person name="Pollet N."/>
            <person name="Robert J."/>
            <person name="Salamov A."/>
            <person name="Sater A.K."/>
            <person name="Schmutz J."/>
            <person name="Terry A."/>
            <person name="Vize P.D."/>
            <person name="Warren W.C."/>
            <person name="Wells D."/>
            <person name="Wills A."/>
            <person name="Wilson R.K."/>
            <person name="Zimmerman L.B."/>
            <person name="Zorn A.M."/>
            <person name="Grainger R."/>
            <person name="Grammer T."/>
            <person name="Khokha M.K."/>
            <person name="Richardson P.M."/>
            <person name="Rokhsar D.S."/>
        </authorList>
    </citation>
    <scope>NUCLEOTIDE SEQUENCE [LARGE SCALE GENOMIC DNA]</scope>
    <source>
        <strain evidence="6">Nigerian</strain>
    </source>
</reference>
<evidence type="ECO:0000313" key="8">
    <source>
        <dbReference type="RefSeq" id="XP_031760725.1"/>
    </source>
</evidence>
<dbReference type="Bgee" id="ENSXETG00000031747">
    <property type="expression patterns" value="Expressed in testis and 6 other cell types or tissues"/>
</dbReference>
<keyword evidence="1" id="KW-0175">Coiled coil</keyword>
<feature type="region of interest" description="Disordered" evidence="2">
    <location>
        <begin position="1190"/>
        <end position="1237"/>
    </location>
</feature>
<keyword evidence="8" id="KW-0966">Cell projection</keyword>
<dbReference type="Pfam" id="PF24770">
    <property type="entry name" value="Ig-CFAP74_2"/>
    <property type="match status" value="1"/>
</dbReference>
<keyword evidence="7" id="KW-1185">Reference proteome</keyword>
<dbReference type="Pfam" id="PF24778">
    <property type="entry name" value="Ig-CFAP74_3rd"/>
    <property type="match status" value="1"/>
</dbReference>